<dbReference type="PhylomeDB" id="B6QAP3"/>
<dbReference type="HOGENOM" id="CLU_007383_21_0_1"/>
<protein>
    <recommendedName>
        <fullName evidence="3">NmrA-like domain-containing protein</fullName>
    </recommendedName>
</protein>
<name>B6QAP3_TALMQ</name>
<dbReference type="OrthoDB" id="2735536at2759"/>
<evidence type="ECO:0000313" key="1">
    <source>
        <dbReference type="EMBL" id="EEA25301.1"/>
    </source>
</evidence>
<accession>B6QAP3</accession>
<evidence type="ECO:0000313" key="2">
    <source>
        <dbReference type="Proteomes" id="UP000001294"/>
    </source>
</evidence>
<dbReference type="Gene3D" id="3.40.50.720">
    <property type="entry name" value="NAD(P)-binding Rossmann-like Domain"/>
    <property type="match status" value="1"/>
</dbReference>
<dbReference type="VEuPathDB" id="FungiDB:PMAA_064160"/>
<dbReference type="EMBL" id="DS995900">
    <property type="protein sequence ID" value="EEA25301.1"/>
    <property type="molecule type" value="Genomic_DNA"/>
</dbReference>
<proteinExistence type="predicted"/>
<dbReference type="STRING" id="441960.B6QAP3"/>
<organism evidence="1 2">
    <name type="scientific">Talaromyces marneffei (strain ATCC 18224 / CBS 334.59 / QM 7333)</name>
    <name type="common">Penicillium marneffei</name>
    <dbReference type="NCBI Taxonomy" id="441960"/>
    <lineage>
        <taxon>Eukaryota</taxon>
        <taxon>Fungi</taxon>
        <taxon>Dikarya</taxon>
        <taxon>Ascomycota</taxon>
        <taxon>Pezizomycotina</taxon>
        <taxon>Eurotiomycetes</taxon>
        <taxon>Eurotiomycetidae</taxon>
        <taxon>Eurotiales</taxon>
        <taxon>Trichocomaceae</taxon>
        <taxon>Talaromyces</taxon>
        <taxon>Talaromyces sect. Talaromyces</taxon>
    </lineage>
</organism>
<gene>
    <name evidence="1" type="ORF">PMAA_064160</name>
</gene>
<sequence length="142" mass="16393">MYVYGASKTEVRFVHQWVKENNPHYIFNTVLPNVNVMFVPEYYVNAEDIARIHAIALLDPEVKSEPLFAFAAPFQWTDIIRLLRKYRPENDKIPAPPENESKDLSVVPPAKRAEELLEDWFGQPGWVSLEQSLQDGLDTYAS</sequence>
<dbReference type="AlphaFoldDB" id="B6QAP3"/>
<evidence type="ECO:0008006" key="3">
    <source>
        <dbReference type="Google" id="ProtNLM"/>
    </source>
</evidence>
<dbReference type="Proteomes" id="UP000001294">
    <property type="component" value="Unassembled WGS sequence"/>
</dbReference>
<reference evidence="2" key="1">
    <citation type="journal article" date="2015" name="Genome Announc.">
        <title>Genome sequence of the AIDS-associated pathogen Penicillium marneffei (ATCC18224) and its near taxonomic relative Talaromyces stipitatus (ATCC10500).</title>
        <authorList>
            <person name="Nierman W.C."/>
            <person name="Fedorova-Abrams N.D."/>
            <person name="Andrianopoulos A."/>
        </authorList>
    </citation>
    <scope>NUCLEOTIDE SEQUENCE [LARGE SCALE GENOMIC DNA]</scope>
    <source>
        <strain evidence="2">ATCC 18224 / CBS 334.59 / QM 7333</strain>
    </source>
</reference>
<keyword evidence="2" id="KW-1185">Reference proteome</keyword>